<dbReference type="AlphaFoldDB" id="A0AAE0A6M8"/>
<keyword evidence="4" id="KW-0408">Iron</keyword>
<dbReference type="InterPro" id="IPR029063">
    <property type="entry name" value="SAM-dependent_MTases_sf"/>
</dbReference>
<evidence type="ECO:0000313" key="8">
    <source>
        <dbReference type="EMBL" id="KAK3204649.1"/>
    </source>
</evidence>
<dbReference type="GO" id="GO:0005739">
    <property type="term" value="C:mitochondrion"/>
    <property type="evidence" value="ECO:0007669"/>
    <property type="project" value="UniProtKB-SubCell"/>
</dbReference>
<organism evidence="8 9">
    <name type="scientific">Dipteronia sinensis</name>
    <dbReference type="NCBI Taxonomy" id="43782"/>
    <lineage>
        <taxon>Eukaryota</taxon>
        <taxon>Viridiplantae</taxon>
        <taxon>Streptophyta</taxon>
        <taxon>Embryophyta</taxon>
        <taxon>Tracheophyta</taxon>
        <taxon>Spermatophyta</taxon>
        <taxon>Magnoliopsida</taxon>
        <taxon>eudicotyledons</taxon>
        <taxon>Gunneridae</taxon>
        <taxon>Pentapetalae</taxon>
        <taxon>rosids</taxon>
        <taxon>malvids</taxon>
        <taxon>Sapindales</taxon>
        <taxon>Sapindaceae</taxon>
        <taxon>Hippocastanoideae</taxon>
        <taxon>Acereae</taxon>
        <taxon>Dipteronia</taxon>
    </lineage>
</organism>
<dbReference type="GO" id="GO:0006412">
    <property type="term" value="P:translation"/>
    <property type="evidence" value="ECO:0007669"/>
    <property type="project" value="InterPro"/>
</dbReference>
<keyword evidence="6" id="KW-0496">Mitochondrion</keyword>
<gene>
    <name evidence="8" type="ORF">Dsin_018695</name>
</gene>
<dbReference type="PANTHER" id="PTHR21320">
    <property type="entry name" value="CYTOCHROME C OXIDASE ASSEMBLY PROTEIN COX11-RELATED"/>
    <property type="match status" value="1"/>
</dbReference>
<reference evidence="8" key="1">
    <citation type="journal article" date="2023" name="Plant J.">
        <title>Genome sequences and population genomics provide insights into the demographic history, inbreeding, and mutation load of two 'living fossil' tree species of Dipteronia.</title>
        <authorList>
            <person name="Feng Y."/>
            <person name="Comes H.P."/>
            <person name="Chen J."/>
            <person name="Zhu S."/>
            <person name="Lu R."/>
            <person name="Zhang X."/>
            <person name="Li P."/>
            <person name="Qiu J."/>
            <person name="Olsen K.M."/>
            <person name="Qiu Y."/>
        </authorList>
    </citation>
    <scope>NUCLEOTIDE SEQUENCE</scope>
    <source>
        <strain evidence="8">NBL</strain>
    </source>
</reference>
<dbReference type="PANTHER" id="PTHR21320:SF3">
    <property type="entry name" value="CYTOCHROME C OXIDASE ASSEMBLY PROTEIN COX11, MITOCHONDRIAL-RELATED"/>
    <property type="match status" value="1"/>
</dbReference>
<dbReference type="InterPro" id="IPR015324">
    <property type="entry name" value="Ribosomal_Rsm22-like"/>
</dbReference>
<evidence type="ECO:0000256" key="2">
    <source>
        <dbReference type="ARBA" id="ARBA00022723"/>
    </source>
</evidence>
<keyword evidence="2" id="KW-0479">Metal-binding</keyword>
<protein>
    <submittedName>
        <fullName evidence="8">Uncharacterized protein</fullName>
    </submittedName>
</protein>
<comment type="subcellular location">
    <subcellularLocation>
        <location evidence="1">Mitochondrion</location>
    </subcellularLocation>
</comment>
<sequence>MKRKVLRLSKSFNEIKGKNLMLTESTSKELFEDLLKSVDQSKRWKIKSSYGDIGLTYRDNDDIAYVASRMPAVYSACFQVLREVRRRLPGFSPAKVLDFGAGTGSAFWALQEVRPGSLEKVNIMEPSQSMQRAAEYCLPLVRVGGLFFAAKGHDPQEEVRNAERAVQLMGASLLQLCSVENVSLWMKLRIFLSGEKTSCMFLLQVYTCINVIKSRGKNIDVALMTKGDGLKQLEEAKIDAIVTEIEVEKVAAVEAAKKGPPKET</sequence>
<name>A0AAE0A6M8_9ROSI</name>
<dbReference type="Gene3D" id="3.40.50.150">
    <property type="entry name" value="Vaccinia Virus protein VP39"/>
    <property type="match status" value="1"/>
</dbReference>
<evidence type="ECO:0000256" key="1">
    <source>
        <dbReference type="ARBA" id="ARBA00004173"/>
    </source>
</evidence>
<comment type="caution">
    <text evidence="8">The sequence shown here is derived from an EMBL/GenBank/DDBJ whole genome shotgun (WGS) entry which is preliminary data.</text>
</comment>
<evidence type="ECO:0000256" key="6">
    <source>
        <dbReference type="ARBA" id="ARBA00023128"/>
    </source>
</evidence>
<proteinExistence type="predicted"/>
<dbReference type="Proteomes" id="UP001281410">
    <property type="component" value="Unassembled WGS sequence"/>
</dbReference>
<evidence type="ECO:0000256" key="4">
    <source>
        <dbReference type="ARBA" id="ARBA00023004"/>
    </source>
</evidence>
<dbReference type="EMBL" id="JANJYJ010000006">
    <property type="protein sequence ID" value="KAK3204649.1"/>
    <property type="molecule type" value="Genomic_DNA"/>
</dbReference>
<keyword evidence="3" id="KW-0809">Transit peptide</keyword>
<keyword evidence="5" id="KW-0411">Iron-sulfur</keyword>
<dbReference type="GO" id="GO:0008168">
    <property type="term" value="F:methyltransferase activity"/>
    <property type="evidence" value="ECO:0007669"/>
    <property type="project" value="InterPro"/>
</dbReference>
<evidence type="ECO:0000313" key="9">
    <source>
        <dbReference type="Proteomes" id="UP001281410"/>
    </source>
</evidence>
<accession>A0AAE0A6M8</accession>
<evidence type="ECO:0000256" key="7">
    <source>
        <dbReference type="ARBA" id="ARBA00045681"/>
    </source>
</evidence>
<comment type="function">
    <text evidence="7">Mitochondrial ribosome (mitoribosome) assembly factor. Binds at the interface of the head and body domains of the mitochondrial small ribosomal subunit (mt-SSU), occluding the mRNA channel and preventing compaction of the head domain towards the body. Probable inactive methyltransferase: retains the characteristic folding and ability to bind S-adenosyl-L-methionine, but it probably lost its methyltransferase activity.</text>
</comment>
<keyword evidence="9" id="KW-1185">Reference proteome</keyword>
<evidence type="ECO:0000256" key="3">
    <source>
        <dbReference type="ARBA" id="ARBA00022946"/>
    </source>
</evidence>
<dbReference type="GO" id="GO:0046872">
    <property type="term" value="F:metal ion binding"/>
    <property type="evidence" value="ECO:0007669"/>
    <property type="project" value="UniProtKB-KW"/>
</dbReference>
<dbReference type="Pfam" id="PF09243">
    <property type="entry name" value="Rsm22"/>
    <property type="match status" value="1"/>
</dbReference>
<dbReference type="GO" id="GO:0051536">
    <property type="term" value="F:iron-sulfur cluster binding"/>
    <property type="evidence" value="ECO:0007669"/>
    <property type="project" value="UniProtKB-KW"/>
</dbReference>
<dbReference type="SUPFAM" id="SSF53335">
    <property type="entry name" value="S-adenosyl-L-methionine-dependent methyltransferases"/>
    <property type="match status" value="1"/>
</dbReference>
<evidence type="ECO:0000256" key="5">
    <source>
        <dbReference type="ARBA" id="ARBA00023014"/>
    </source>
</evidence>